<dbReference type="GO" id="GO:0044550">
    <property type="term" value="P:secondary metabolite biosynthetic process"/>
    <property type="evidence" value="ECO:0007669"/>
    <property type="project" value="TreeGrafter"/>
</dbReference>
<evidence type="ECO:0000256" key="3">
    <source>
        <dbReference type="ARBA" id="ARBA00022679"/>
    </source>
</evidence>
<proteinExistence type="inferred from homology"/>
<comment type="caution">
    <text evidence="7">The sequence shown here is derived from an EMBL/GenBank/DDBJ whole genome shotgun (WGS) entry which is preliminary data.</text>
</comment>
<keyword evidence="1" id="KW-0596">Phosphopantetheine</keyword>
<dbReference type="Proteomes" id="UP000226431">
    <property type="component" value="Unassembled WGS sequence"/>
</dbReference>
<sequence>MDIAIIGFAFKLPQDVEDPASLWATLEAGKNLATEWPKSRVNNAFFDANTLKQGRLHSRLGHFLTQDPAAFDAPFFHLTASEAAAMDPVQRLTLETAYHAFENAGIQTNRLQGSRTAVFGASASGEYERMTAKDPDNATRTAMLGNAMSLIPNRISWYFDLCGPSVFVGTACSSSLVSLHLACQSLQTGDASMALVVGANLMISPESAQYQTSLGFLSPDGVCHSFDRGANGFSKGEIVAGLVLKPVADAVREKDVIRAVIRATGYNHDGRTATVTQTSAQAQEQLVRHVYHQAGLGMSSTRYVEAHGTGTIVGDSNEVAALSSVFKESRTPQEPLYV</sequence>
<evidence type="ECO:0000313" key="7">
    <source>
        <dbReference type="EMBL" id="PHH78274.1"/>
    </source>
</evidence>
<evidence type="ECO:0000256" key="4">
    <source>
        <dbReference type="ARBA" id="ARBA00023002"/>
    </source>
</evidence>
<evidence type="ECO:0000256" key="1">
    <source>
        <dbReference type="ARBA" id="ARBA00022450"/>
    </source>
</evidence>
<keyword evidence="4" id="KW-0560">Oxidoreductase</keyword>
<dbReference type="InterPro" id="IPR016039">
    <property type="entry name" value="Thiolase-like"/>
</dbReference>
<comment type="similarity">
    <text evidence="5">Belongs to the thiolase-like superfamily. Beta-ketoacyl-ACP synthases family.</text>
</comment>
<dbReference type="GO" id="GO:0004315">
    <property type="term" value="F:3-oxoacyl-[acyl-carrier-protein] synthase activity"/>
    <property type="evidence" value="ECO:0007669"/>
    <property type="project" value="InterPro"/>
</dbReference>
<dbReference type="SMART" id="SM00825">
    <property type="entry name" value="PKS_KS"/>
    <property type="match status" value="1"/>
</dbReference>
<dbReference type="InterPro" id="IPR014030">
    <property type="entry name" value="Ketoacyl_synth_N"/>
</dbReference>
<dbReference type="AlphaFoldDB" id="A0A2C5ZFR7"/>
<dbReference type="Gene3D" id="3.40.47.10">
    <property type="match status" value="1"/>
</dbReference>
<dbReference type="EMBL" id="NJES01000086">
    <property type="protein sequence ID" value="PHH78274.1"/>
    <property type="molecule type" value="Genomic_DNA"/>
</dbReference>
<keyword evidence="3 5" id="KW-0808">Transferase</keyword>
<dbReference type="InterPro" id="IPR020841">
    <property type="entry name" value="PKS_Beta-ketoAc_synthase_dom"/>
</dbReference>
<dbReference type="InterPro" id="IPR050091">
    <property type="entry name" value="PKS_NRPS_Biosynth_Enz"/>
</dbReference>
<evidence type="ECO:0000256" key="5">
    <source>
        <dbReference type="RuleBase" id="RU003694"/>
    </source>
</evidence>
<dbReference type="SUPFAM" id="SSF53901">
    <property type="entry name" value="Thiolase-like"/>
    <property type="match status" value="1"/>
</dbReference>
<reference evidence="7 8" key="1">
    <citation type="submission" date="2017-06" db="EMBL/GenBank/DDBJ databases">
        <title>Ant-infecting Ophiocordyceps genomes reveal a high diversity of potential behavioral manipulation genes and a possible major role for enterotoxins.</title>
        <authorList>
            <person name="De Bekker C."/>
            <person name="Evans H.C."/>
            <person name="Brachmann A."/>
            <person name="Hughes D.P."/>
        </authorList>
    </citation>
    <scope>NUCLEOTIDE SEQUENCE [LARGE SCALE GENOMIC DNA]</scope>
    <source>
        <strain evidence="7 8">Map16</strain>
    </source>
</reference>
<keyword evidence="8" id="KW-1185">Reference proteome</keyword>
<dbReference type="OrthoDB" id="329835at2759"/>
<dbReference type="GO" id="GO:0016491">
    <property type="term" value="F:oxidoreductase activity"/>
    <property type="evidence" value="ECO:0007669"/>
    <property type="project" value="UniProtKB-KW"/>
</dbReference>
<dbReference type="Pfam" id="PF00109">
    <property type="entry name" value="ketoacyl-synt"/>
    <property type="match status" value="1"/>
</dbReference>
<dbReference type="GO" id="GO:0004312">
    <property type="term" value="F:fatty acid synthase activity"/>
    <property type="evidence" value="ECO:0007669"/>
    <property type="project" value="TreeGrafter"/>
</dbReference>
<dbReference type="PANTHER" id="PTHR43775">
    <property type="entry name" value="FATTY ACID SYNTHASE"/>
    <property type="match status" value="1"/>
</dbReference>
<dbReference type="PROSITE" id="PS00606">
    <property type="entry name" value="KS3_1"/>
    <property type="match status" value="1"/>
</dbReference>
<dbReference type="CDD" id="cd00833">
    <property type="entry name" value="PKS"/>
    <property type="match status" value="1"/>
</dbReference>
<dbReference type="InterPro" id="IPR018201">
    <property type="entry name" value="Ketoacyl_synth_AS"/>
</dbReference>
<dbReference type="PANTHER" id="PTHR43775:SF29">
    <property type="entry name" value="ASPERFURANONE POLYKETIDE SYNTHASE AFOG-RELATED"/>
    <property type="match status" value="1"/>
</dbReference>
<dbReference type="STRING" id="2004952.A0A2C5ZFR7"/>
<evidence type="ECO:0000313" key="8">
    <source>
        <dbReference type="Proteomes" id="UP000226431"/>
    </source>
</evidence>
<accession>A0A2C5ZFR7</accession>
<evidence type="ECO:0000256" key="2">
    <source>
        <dbReference type="ARBA" id="ARBA00022553"/>
    </source>
</evidence>
<feature type="domain" description="Ketosynthase family 3 (KS3)" evidence="6">
    <location>
        <begin position="1"/>
        <end position="338"/>
    </location>
</feature>
<protein>
    <recommendedName>
        <fullName evidence="6">Ketosynthase family 3 (KS3) domain-containing protein</fullName>
    </recommendedName>
</protein>
<dbReference type="GO" id="GO:0006633">
    <property type="term" value="P:fatty acid biosynthetic process"/>
    <property type="evidence" value="ECO:0007669"/>
    <property type="project" value="InterPro"/>
</dbReference>
<dbReference type="Pfam" id="PF02801">
    <property type="entry name" value="Ketoacyl-synt_C"/>
    <property type="match status" value="1"/>
</dbReference>
<dbReference type="PROSITE" id="PS52004">
    <property type="entry name" value="KS3_2"/>
    <property type="match status" value="1"/>
</dbReference>
<keyword evidence="2" id="KW-0597">Phosphoprotein</keyword>
<name>A0A2C5ZFR7_9HYPO</name>
<evidence type="ECO:0000259" key="6">
    <source>
        <dbReference type="PROSITE" id="PS52004"/>
    </source>
</evidence>
<dbReference type="InterPro" id="IPR014031">
    <property type="entry name" value="Ketoacyl_synth_C"/>
</dbReference>
<organism evidence="7 8">
    <name type="scientific">Ophiocordyceps camponoti-rufipedis</name>
    <dbReference type="NCBI Taxonomy" id="2004952"/>
    <lineage>
        <taxon>Eukaryota</taxon>
        <taxon>Fungi</taxon>
        <taxon>Dikarya</taxon>
        <taxon>Ascomycota</taxon>
        <taxon>Pezizomycotina</taxon>
        <taxon>Sordariomycetes</taxon>
        <taxon>Hypocreomycetidae</taxon>
        <taxon>Hypocreales</taxon>
        <taxon>Ophiocordycipitaceae</taxon>
        <taxon>Ophiocordyceps</taxon>
    </lineage>
</organism>
<gene>
    <name evidence="7" type="ORF">CDD80_7147</name>
</gene>